<dbReference type="InParanoid" id="M0DDC8"/>
<comment type="caution">
    <text evidence="2">The sequence shown here is derived from an EMBL/GenBank/DDBJ whole genome shotgun (WGS) entry which is preliminary data.</text>
</comment>
<accession>M0DDC8</accession>
<dbReference type="RefSeq" id="WP_008384927.1">
    <property type="nucleotide sequence ID" value="NZ_AOIV01000010.1"/>
</dbReference>
<name>M0DDC8_HALPD</name>
<feature type="transmembrane region" description="Helical" evidence="1">
    <location>
        <begin position="43"/>
        <end position="65"/>
    </location>
</feature>
<evidence type="ECO:0000256" key="1">
    <source>
        <dbReference type="SAM" id="Phobius"/>
    </source>
</evidence>
<sequence>MNRTDFVKLSGLAFGLILLSFVILGFSRIVLPYRTARLLSAPTTALAAVLVAYLFVRAVLAWLSVWRIERT</sequence>
<protein>
    <submittedName>
        <fullName evidence="2">Uncharacterized protein</fullName>
    </submittedName>
</protein>
<evidence type="ECO:0000313" key="3">
    <source>
        <dbReference type="Proteomes" id="UP000011513"/>
    </source>
</evidence>
<organism evidence="2 3">
    <name type="scientific">Halogeometricum pallidum JCM 14848</name>
    <dbReference type="NCBI Taxonomy" id="1227487"/>
    <lineage>
        <taxon>Archaea</taxon>
        <taxon>Methanobacteriati</taxon>
        <taxon>Methanobacteriota</taxon>
        <taxon>Stenosarchaea group</taxon>
        <taxon>Halobacteria</taxon>
        <taxon>Halobacteriales</taxon>
        <taxon>Haloferacaceae</taxon>
        <taxon>Halogeometricum</taxon>
    </lineage>
</organism>
<keyword evidence="3" id="KW-1185">Reference proteome</keyword>
<dbReference type="OrthoDB" id="174349at2157"/>
<keyword evidence="1" id="KW-1133">Transmembrane helix</keyword>
<keyword evidence="1" id="KW-0812">Transmembrane</keyword>
<dbReference type="EMBL" id="AOIV01000010">
    <property type="protein sequence ID" value="ELZ32818.1"/>
    <property type="molecule type" value="Genomic_DNA"/>
</dbReference>
<evidence type="ECO:0000313" key="2">
    <source>
        <dbReference type="EMBL" id="ELZ32818.1"/>
    </source>
</evidence>
<dbReference type="AlphaFoldDB" id="M0DDC8"/>
<dbReference type="eggNOG" id="arCOG09258">
    <property type="taxonomic scope" value="Archaea"/>
</dbReference>
<gene>
    <name evidence="2" type="ORF">C474_06080</name>
</gene>
<feature type="transmembrane region" description="Helical" evidence="1">
    <location>
        <begin position="12"/>
        <end position="31"/>
    </location>
</feature>
<proteinExistence type="predicted"/>
<keyword evidence="1" id="KW-0472">Membrane</keyword>
<reference evidence="2 3" key="1">
    <citation type="journal article" date="2014" name="PLoS Genet.">
        <title>Phylogenetically driven sequencing of extremely halophilic archaea reveals strategies for static and dynamic osmo-response.</title>
        <authorList>
            <person name="Becker E.A."/>
            <person name="Seitzer P.M."/>
            <person name="Tritt A."/>
            <person name="Larsen D."/>
            <person name="Krusor M."/>
            <person name="Yao A.I."/>
            <person name="Wu D."/>
            <person name="Madern D."/>
            <person name="Eisen J.A."/>
            <person name="Darling A.E."/>
            <person name="Facciotti M.T."/>
        </authorList>
    </citation>
    <scope>NUCLEOTIDE SEQUENCE [LARGE SCALE GENOMIC DNA]</scope>
    <source>
        <strain evidence="2 3">JCM 14848</strain>
    </source>
</reference>
<dbReference type="Proteomes" id="UP000011513">
    <property type="component" value="Unassembled WGS sequence"/>
</dbReference>